<dbReference type="GO" id="GO:0022857">
    <property type="term" value="F:transmembrane transporter activity"/>
    <property type="evidence" value="ECO:0007669"/>
    <property type="project" value="InterPro"/>
</dbReference>
<evidence type="ECO:0000256" key="8">
    <source>
        <dbReference type="ARBA" id="ARBA00023136"/>
    </source>
</evidence>
<keyword evidence="4" id="KW-1003">Cell membrane</keyword>
<dbReference type="GO" id="GO:0006865">
    <property type="term" value="P:amino acid transport"/>
    <property type="evidence" value="ECO:0007669"/>
    <property type="project" value="UniProtKB-KW"/>
</dbReference>
<evidence type="ECO:0000256" key="3">
    <source>
        <dbReference type="ARBA" id="ARBA00022448"/>
    </source>
</evidence>
<sequence>MTIAQDRPRTMPMPVLASMVVGSMVGAGVFSLPSSFAASAGVVGAALAWGVAGGGMLMLAFVFQRLAVRRPDLDSGIVAYARAGFGSYVGFFSAFGYWASACIANVTYWVLLSSTLGALIPAFGEGDTLWALAFGTIGLWTFHLVIARGVSQAALLNAITTVAKIVPLVLFVVIVAAGGFSWDVFVANLRGDTAVLGPIAAQVRATMLVTVFVFLGVEGASVYSRYARRRADVGRATVLGFLSVLALFVVVTMLGYGVMPRDELAGLRQPSVAGVLQAVVGPWGGWFIGIGLAVSVLGAYLAWSLLASEVLFEAARQDDAPRLLSRVNAKGVPIAALTATSVATQAFLFVTHFSASAFDFSLALTSTLALLPYLLTAGFGLKEALGPRRWSGAVAIAAVAVVYTAYLVYAAGMKYLLLALLVYAPASILYVWAKRERGMQVFSTWEIGLCAVSFAGAAGVIVALATRTITL</sequence>
<evidence type="ECO:0000313" key="10">
    <source>
        <dbReference type="EMBL" id="WNM23231.1"/>
    </source>
</evidence>
<name>A0AA96F7A5_9MICO</name>
<keyword evidence="3" id="KW-0813">Transport</keyword>
<evidence type="ECO:0000256" key="1">
    <source>
        <dbReference type="ARBA" id="ARBA00004651"/>
    </source>
</evidence>
<dbReference type="InterPro" id="IPR004754">
    <property type="entry name" value="Amino_acid_antiprt"/>
</dbReference>
<evidence type="ECO:0000256" key="2">
    <source>
        <dbReference type="ARBA" id="ARBA00008220"/>
    </source>
</evidence>
<dbReference type="GO" id="GO:0005886">
    <property type="term" value="C:plasma membrane"/>
    <property type="evidence" value="ECO:0007669"/>
    <property type="project" value="UniProtKB-SubCell"/>
</dbReference>
<organism evidence="10 11">
    <name type="scientific">Demequina capsici</name>
    <dbReference type="NCBI Taxonomy" id="3075620"/>
    <lineage>
        <taxon>Bacteria</taxon>
        <taxon>Bacillati</taxon>
        <taxon>Actinomycetota</taxon>
        <taxon>Actinomycetes</taxon>
        <taxon>Micrococcales</taxon>
        <taxon>Demequinaceae</taxon>
        <taxon>Demequina</taxon>
    </lineage>
</organism>
<keyword evidence="7 9" id="KW-1133">Transmembrane helix</keyword>
<feature type="transmembrane region" description="Helical" evidence="9">
    <location>
        <begin position="36"/>
        <end position="63"/>
    </location>
</feature>
<feature type="transmembrane region" description="Helical" evidence="9">
    <location>
        <begin position="445"/>
        <end position="465"/>
    </location>
</feature>
<feature type="transmembrane region" description="Helical" evidence="9">
    <location>
        <begin position="238"/>
        <end position="259"/>
    </location>
</feature>
<feature type="transmembrane region" description="Helical" evidence="9">
    <location>
        <begin position="194"/>
        <end position="217"/>
    </location>
</feature>
<dbReference type="Pfam" id="PF13520">
    <property type="entry name" value="AA_permease_2"/>
    <property type="match status" value="1"/>
</dbReference>
<proteinExistence type="inferred from homology"/>
<evidence type="ECO:0000256" key="5">
    <source>
        <dbReference type="ARBA" id="ARBA00022692"/>
    </source>
</evidence>
<feature type="transmembrane region" description="Helical" evidence="9">
    <location>
        <begin position="390"/>
        <end position="409"/>
    </location>
</feature>
<keyword evidence="6" id="KW-0029">Amino-acid transport</keyword>
<accession>A0AA96F7A5</accession>
<evidence type="ECO:0000256" key="9">
    <source>
        <dbReference type="SAM" id="Phobius"/>
    </source>
</evidence>
<feature type="transmembrane region" description="Helical" evidence="9">
    <location>
        <begin position="332"/>
        <end position="354"/>
    </location>
</feature>
<evidence type="ECO:0000256" key="7">
    <source>
        <dbReference type="ARBA" id="ARBA00022989"/>
    </source>
</evidence>
<dbReference type="InterPro" id="IPR002293">
    <property type="entry name" value="AA/rel_permease1"/>
</dbReference>
<gene>
    <name evidence="10" type="ORF">RN606_07590</name>
</gene>
<dbReference type="AlphaFoldDB" id="A0AA96F7A5"/>
<keyword evidence="8 9" id="KW-0472">Membrane</keyword>
<feature type="transmembrane region" description="Helical" evidence="9">
    <location>
        <begin position="360"/>
        <end position="381"/>
    </location>
</feature>
<feature type="transmembrane region" description="Helical" evidence="9">
    <location>
        <begin position="84"/>
        <end position="109"/>
    </location>
</feature>
<dbReference type="RefSeq" id="WP_313495986.1">
    <property type="nucleotide sequence ID" value="NZ_CP134879.1"/>
</dbReference>
<feature type="transmembrane region" description="Helical" evidence="9">
    <location>
        <begin position="415"/>
        <end position="433"/>
    </location>
</feature>
<comment type="similarity">
    <text evidence="2">Belongs to the amino acid-polyamine-organocation (APC) superfamily. Basic amino acid/polyamine antiporter (APA) (TC 2.A.3.2) family.</text>
</comment>
<feature type="transmembrane region" description="Helical" evidence="9">
    <location>
        <begin position="129"/>
        <end position="150"/>
    </location>
</feature>
<reference evidence="10 11" key="1">
    <citation type="submission" date="2023-09" db="EMBL/GenBank/DDBJ databases">
        <title>Demequina sp. a novel bacteria isolated from Capsicum annuum.</title>
        <authorList>
            <person name="Humaira Z."/>
            <person name="Lee J."/>
            <person name="Cho D."/>
        </authorList>
    </citation>
    <scope>NUCLEOTIDE SEQUENCE [LARGE SCALE GENOMIC DNA]</scope>
    <source>
        <strain evidence="10 11">OYTSA14</strain>
    </source>
</reference>
<dbReference type="EMBL" id="CP134879">
    <property type="protein sequence ID" value="WNM23231.1"/>
    <property type="molecule type" value="Genomic_DNA"/>
</dbReference>
<evidence type="ECO:0000256" key="6">
    <source>
        <dbReference type="ARBA" id="ARBA00022970"/>
    </source>
</evidence>
<dbReference type="PANTHER" id="PTHR42770:SF4">
    <property type="entry name" value="ARGININE_ORNITHINE ANTIPORTER-RELATED"/>
    <property type="match status" value="1"/>
</dbReference>
<protein>
    <submittedName>
        <fullName evidence="10">Basic amino acid/polyamine antiporter</fullName>
    </submittedName>
</protein>
<dbReference type="NCBIfam" id="TIGR00905">
    <property type="entry name" value="2A0302"/>
    <property type="match status" value="1"/>
</dbReference>
<dbReference type="PANTHER" id="PTHR42770">
    <property type="entry name" value="AMINO ACID TRANSPORTER-RELATED"/>
    <property type="match status" value="1"/>
</dbReference>
<evidence type="ECO:0000313" key="11">
    <source>
        <dbReference type="Proteomes" id="UP001304125"/>
    </source>
</evidence>
<keyword evidence="5 9" id="KW-0812">Transmembrane</keyword>
<feature type="transmembrane region" description="Helical" evidence="9">
    <location>
        <begin position="12"/>
        <end position="30"/>
    </location>
</feature>
<dbReference type="InterPro" id="IPR050367">
    <property type="entry name" value="APC_superfamily"/>
</dbReference>
<dbReference type="PIRSF" id="PIRSF006060">
    <property type="entry name" value="AA_transporter"/>
    <property type="match status" value="1"/>
</dbReference>
<keyword evidence="11" id="KW-1185">Reference proteome</keyword>
<evidence type="ECO:0000256" key="4">
    <source>
        <dbReference type="ARBA" id="ARBA00022475"/>
    </source>
</evidence>
<feature type="transmembrane region" description="Helical" evidence="9">
    <location>
        <begin position="286"/>
        <end position="312"/>
    </location>
</feature>
<dbReference type="Proteomes" id="UP001304125">
    <property type="component" value="Chromosome"/>
</dbReference>
<feature type="transmembrane region" description="Helical" evidence="9">
    <location>
        <begin position="162"/>
        <end position="182"/>
    </location>
</feature>
<dbReference type="Gene3D" id="1.20.1740.10">
    <property type="entry name" value="Amino acid/polyamine transporter I"/>
    <property type="match status" value="1"/>
</dbReference>
<comment type="subcellular location">
    <subcellularLocation>
        <location evidence="1">Cell membrane</location>
        <topology evidence="1">Multi-pass membrane protein</topology>
    </subcellularLocation>
</comment>